<evidence type="ECO:0008006" key="4">
    <source>
        <dbReference type="Google" id="ProtNLM"/>
    </source>
</evidence>
<accession>A0A7S2YGE5</accession>
<feature type="transmembrane region" description="Helical" evidence="2">
    <location>
        <begin position="187"/>
        <end position="208"/>
    </location>
</feature>
<evidence type="ECO:0000313" key="3">
    <source>
        <dbReference type="EMBL" id="CAD9975765.1"/>
    </source>
</evidence>
<reference evidence="3" key="1">
    <citation type="submission" date="2021-01" db="EMBL/GenBank/DDBJ databases">
        <authorList>
            <person name="Corre E."/>
            <person name="Pelletier E."/>
            <person name="Niang G."/>
            <person name="Scheremetjew M."/>
            <person name="Finn R."/>
            <person name="Kale V."/>
            <person name="Holt S."/>
            <person name="Cochrane G."/>
            <person name="Meng A."/>
            <person name="Brown T."/>
            <person name="Cohen L."/>
        </authorList>
    </citation>
    <scope>NUCLEOTIDE SEQUENCE</scope>
    <source>
        <strain evidence="3">CCMP125</strain>
    </source>
</reference>
<proteinExistence type="predicted"/>
<name>A0A7S2YGE5_9STRA</name>
<protein>
    <recommendedName>
        <fullName evidence="4">THH1/TOM1/TOM3 domain-containing protein</fullName>
    </recommendedName>
</protein>
<gene>
    <name evidence="3" type="ORF">APAL1065_LOCUS16428</name>
</gene>
<dbReference type="AlphaFoldDB" id="A0A7S2YGE5"/>
<keyword evidence="2" id="KW-0812">Transmembrane</keyword>
<dbReference type="EMBL" id="HBHT01024461">
    <property type="protein sequence ID" value="CAD9975765.1"/>
    <property type="molecule type" value="Transcribed_RNA"/>
</dbReference>
<feature type="transmembrane region" description="Helical" evidence="2">
    <location>
        <begin position="234"/>
        <end position="263"/>
    </location>
</feature>
<evidence type="ECO:0000256" key="2">
    <source>
        <dbReference type="SAM" id="Phobius"/>
    </source>
</evidence>
<sequence>MSDESVDVTSGTNPLVQDAAETKFERYMDIVLGVLYLITAIVAAKRMMLSRQQQSAGGGAETYVVTAFYSLIGATSVLRTIWFLIPAHVWQPSYVPIAVFAWDKEHPSWVGAMLSEITVTAGSLTLFAIFILILVYWADILKKYFHPGATRSVPMYTFFALVSALLLFELVNLVLFLARVYTTEGMILYNAVLLAVVSLVCVCEITIFSHRFRTVLQTLGAINQVSTDSQVRRIVWITVTGNLFFSGRAILETVFAGLLVGYWHHYGSVDKVFSHTWWDAYTMLKYGSELGILALMLYILQSRFANAAASASNGSAPSQKNSSGYQPVGEAGSATVV</sequence>
<keyword evidence="2" id="KW-0472">Membrane</keyword>
<feature type="transmembrane region" description="Helical" evidence="2">
    <location>
        <begin position="117"/>
        <end position="137"/>
    </location>
</feature>
<feature type="transmembrane region" description="Helical" evidence="2">
    <location>
        <begin position="158"/>
        <end position="181"/>
    </location>
</feature>
<organism evidence="3">
    <name type="scientific">Entomoneis paludosa</name>
    <dbReference type="NCBI Taxonomy" id="265537"/>
    <lineage>
        <taxon>Eukaryota</taxon>
        <taxon>Sar</taxon>
        <taxon>Stramenopiles</taxon>
        <taxon>Ochrophyta</taxon>
        <taxon>Bacillariophyta</taxon>
        <taxon>Bacillariophyceae</taxon>
        <taxon>Bacillariophycidae</taxon>
        <taxon>Entomoneidaceae</taxon>
        <taxon>Entomoneis</taxon>
    </lineage>
</organism>
<feature type="transmembrane region" description="Helical" evidence="2">
    <location>
        <begin position="64"/>
        <end position="85"/>
    </location>
</feature>
<evidence type="ECO:0000256" key="1">
    <source>
        <dbReference type="SAM" id="MobiDB-lite"/>
    </source>
</evidence>
<feature type="region of interest" description="Disordered" evidence="1">
    <location>
        <begin position="314"/>
        <end position="337"/>
    </location>
</feature>
<keyword evidence="2" id="KW-1133">Transmembrane helix</keyword>
<feature type="transmembrane region" description="Helical" evidence="2">
    <location>
        <begin position="27"/>
        <end position="44"/>
    </location>
</feature>
<feature type="transmembrane region" description="Helical" evidence="2">
    <location>
        <begin position="283"/>
        <end position="300"/>
    </location>
</feature>